<gene>
    <name evidence="2" type="ORF">Fot_23727</name>
</gene>
<evidence type="ECO:0000256" key="1">
    <source>
        <dbReference type="SAM" id="MobiDB-lite"/>
    </source>
</evidence>
<feature type="region of interest" description="Disordered" evidence="1">
    <location>
        <begin position="1"/>
        <end position="28"/>
    </location>
</feature>
<evidence type="ECO:0000313" key="2">
    <source>
        <dbReference type="EMBL" id="KAL2519804.1"/>
    </source>
</evidence>
<sequence length="106" mass="11970">MEMLQRMAAQPRTSEAPPANEVPPTTEVPLAAEIPPAVEIPPSETIQTHEMTSTSRHSIPVNWEIILNDKVEEAIVRRKSRERPISIKEDSFTVDMMNVPLPLKFK</sequence>
<dbReference type="EMBL" id="JBFOLJ010000007">
    <property type="protein sequence ID" value="KAL2519804.1"/>
    <property type="molecule type" value="Genomic_DNA"/>
</dbReference>
<comment type="caution">
    <text evidence="2">The sequence shown here is derived from an EMBL/GenBank/DDBJ whole genome shotgun (WGS) entry which is preliminary data.</text>
</comment>
<protein>
    <submittedName>
        <fullName evidence="2">Uncharacterized protein</fullName>
    </submittedName>
</protein>
<proteinExistence type="predicted"/>
<keyword evidence="3" id="KW-1185">Reference proteome</keyword>
<name>A0ABD1U469_9LAMI</name>
<evidence type="ECO:0000313" key="3">
    <source>
        <dbReference type="Proteomes" id="UP001604277"/>
    </source>
</evidence>
<dbReference type="Proteomes" id="UP001604277">
    <property type="component" value="Unassembled WGS sequence"/>
</dbReference>
<organism evidence="2 3">
    <name type="scientific">Forsythia ovata</name>
    <dbReference type="NCBI Taxonomy" id="205694"/>
    <lineage>
        <taxon>Eukaryota</taxon>
        <taxon>Viridiplantae</taxon>
        <taxon>Streptophyta</taxon>
        <taxon>Embryophyta</taxon>
        <taxon>Tracheophyta</taxon>
        <taxon>Spermatophyta</taxon>
        <taxon>Magnoliopsida</taxon>
        <taxon>eudicotyledons</taxon>
        <taxon>Gunneridae</taxon>
        <taxon>Pentapetalae</taxon>
        <taxon>asterids</taxon>
        <taxon>lamiids</taxon>
        <taxon>Lamiales</taxon>
        <taxon>Oleaceae</taxon>
        <taxon>Forsythieae</taxon>
        <taxon>Forsythia</taxon>
    </lineage>
</organism>
<accession>A0ABD1U469</accession>
<dbReference type="AlphaFoldDB" id="A0ABD1U469"/>
<reference evidence="3" key="1">
    <citation type="submission" date="2024-07" db="EMBL/GenBank/DDBJ databases">
        <title>Two chromosome-level genome assemblies of Korean endemic species Abeliophyllum distichum and Forsythia ovata (Oleaceae).</title>
        <authorList>
            <person name="Jang H."/>
        </authorList>
    </citation>
    <scope>NUCLEOTIDE SEQUENCE [LARGE SCALE GENOMIC DNA]</scope>
</reference>